<protein>
    <submittedName>
        <fullName evidence="5">Dna-directed rna polymerase subunit beta</fullName>
    </submittedName>
</protein>
<accession>A0AAW0KAP1</accession>
<dbReference type="PANTHER" id="PTHR34995">
    <property type="entry name" value="DNA-DIRECTED RNA POLYMERASE SUBUNIT BETA"/>
    <property type="match status" value="1"/>
</dbReference>
<evidence type="ECO:0000256" key="3">
    <source>
        <dbReference type="ARBA" id="ARBA00022695"/>
    </source>
</evidence>
<keyword evidence="1 5" id="KW-0240">DNA-directed RNA polymerase</keyword>
<proteinExistence type="predicted"/>
<dbReference type="GO" id="GO:0016779">
    <property type="term" value="F:nucleotidyltransferase activity"/>
    <property type="evidence" value="ECO:0007669"/>
    <property type="project" value="UniProtKB-KW"/>
</dbReference>
<gene>
    <name evidence="5" type="primary">rpoC2_2</name>
    <name evidence="5" type="ORF">CFP56_023277</name>
</gene>
<dbReference type="PANTHER" id="PTHR34995:SF1">
    <property type="entry name" value="DNA-DIRECTED RNA POLYMERASE SUBUNIT BETA"/>
    <property type="match status" value="1"/>
</dbReference>
<evidence type="ECO:0000313" key="6">
    <source>
        <dbReference type="Proteomes" id="UP000237347"/>
    </source>
</evidence>
<organism evidence="5 6">
    <name type="scientific">Quercus suber</name>
    <name type="common">Cork oak</name>
    <dbReference type="NCBI Taxonomy" id="58331"/>
    <lineage>
        <taxon>Eukaryota</taxon>
        <taxon>Viridiplantae</taxon>
        <taxon>Streptophyta</taxon>
        <taxon>Embryophyta</taxon>
        <taxon>Tracheophyta</taxon>
        <taxon>Spermatophyta</taxon>
        <taxon>Magnoliopsida</taxon>
        <taxon>eudicotyledons</taxon>
        <taxon>Gunneridae</taxon>
        <taxon>Pentapetalae</taxon>
        <taxon>rosids</taxon>
        <taxon>fabids</taxon>
        <taxon>Fagales</taxon>
        <taxon>Fagaceae</taxon>
        <taxon>Quercus</taxon>
    </lineage>
</organism>
<reference evidence="5 6" key="1">
    <citation type="journal article" date="2018" name="Sci. Data">
        <title>The draft genome sequence of cork oak.</title>
        <authorList>
            <person name="Ramos A.M."/>
            <person name="Usie A."/>
            <person name="Barbosa P."/>
            <person name="Barros P.M."/>
            <person name="Capote T."/>
            <person name="Chaves I."/>
            <person name="Simoes F."/>
            <person name="Abreu I."/>
            <person name="Carrasquinho I."/>
            <person name="Faro C."/>
            <person name="Guimaraes J.B."/>
            <person name="Mendonca D."/>
            <person name="Nobrega F."/>
            <person name="Rodrigues L."/>
            <person name="Saibo N.J.M."/>
            <person name="Varela M.C."/>
            <person name="Egas C."/>
            <person name="Matos J."/>
            <person name="Miguel C.M."/>
            <person name="Oliveira M.M."/>
            <person name="Ricardo C.P."/>
            <person name="Goncalves S."/>
        </authorList>
    </citation>
    <scope>NUCLEOTIDE SEQUENCE [LARGE SCALE GENOMIC DNA]</scope>
    <source>
        <strain evidence="6">cv. HL8</strain>
    </source>
</reference>
<evidence type="ECO:0000256" key="2">
    <source>
        <dbReference type="ARBA" id="ARBA00022679"/>
    </source>
</evidence>
<dbReference type="InterPro" id="IPR050254">
    <property type="entry name" value="RNA_pol_beta''_euk"/>
</dbReference>
<evidence type="ECO:0000256" key="4">
    <source>
        <dbReference type="ARBA" id="ARBA00023163"/>
    </source>
</evidence>
<keyword evidence="4" id="KW-0804">Transcription</keyword>
<dbReference type="EMBL" id="PKMF04000367">
    <property type="protein sequence ID" value="KAK7835673.1"/>
    <property type="molecule type" value="Genomic_DNA"/>
</dbReference>
<sequence length="117" mass="13294">MSRDFLRIDLVKSHILYIKKRKDPSGLGLIFDKRPNRTSIDPFYSISSKAGIQQSLHKIKLAKAYLATLGATVHGHYGEILYEGDTLVAFIYEKSRSRDITQGLPKVDQVLEMRSID</sequence>
<name>A0AAW0KAP1_QUESU</name>
<evidence type="ECO:0000313" key="5">
    <source>
        <dbReference type="EMBL" id="KAK7835673.1"/>
    </source>
</evidence>
<keyword evidence="6" id="KW-1185">Reference proteome</keyword>
<dbReference type="GO" id="GO:0000428">
    <property type="term" value="C:DNA-directed RNA polymerase complex"/>
    <property type="evidence" value="ECO:0007669"/>
    <property type="project" value="UniProtKB-KW"/>
</dbReference>
<dbReference type="AlphaFoldDB" id="A0AAW0KAP1"/>
<keyword evidence="3" id="KW-0548">Nucleotidyltransferase</keyword>
<evidence type="ECO:0000256" key="1">
    <source>
        <dbReference type="ARBA" id="ARBA00022478"/>
    </source>
</evidence>
<comment type="caution">
    <text evidence="5">The sequence shown here is derived from an EMBL/GenBank/DDBJ whole genome shotgun (WGS) entry which is preliminary data.</text>
</comment>
<dbReference type="Proteomes" id="UP000237347">
    <property type="component" value="Unassembled WGS sequence"/>
</dbReference>
<keyword evidence="2" id="KW-0808">Transferase</keyword>